<proteinExistence type="predicted"/>
<organism evidence="2 3">
    <name type="scientific">Salipiger profundus</name>
    <dbReference type="NCBI Taxonomy" id="1229727"/>
    <lineage>
        <taxon>Bacteria</taxon>
        <taxon>Pseudomonadati</taxon>
        <taxon>Pseudomonadota</taxon>
        <taxon>Alphaproteobacteria</taxon>
        <taxon>Rhodobacterales</taxon>
        <taxon>Roseobacteraceae</taxon>
        <taxon>Salipiger</taxon>
    </lineage>
</organism>
<gene>
    <name evidence="2" type="ORF">Ga0080559_TMP151</name>
</gene>
<reference evidence="2 3" key="1">
    <citation type="submission" date="2016-03" db="EMBL/GenBank/DDBJ databases">
        <title>Deep-sea bacteria in the southern Pacific.</title>
        <authorList>
            <person name="Tang K."/>
        </authorList>
    </citation>
    <scope>NUCLEOTIDE SEQUENCE [LARGE SCALE GENOMIC DNA]</scope>
    <source>
        <strain evidence="2 3">JLT2016</strain>
        <plasmid evidence="3">Plasmid ptpro5</plasmid>
    </source>
</reference>
<dbReference type="EMBL" id="CP014801">
    <property type="protein sequence ID" value="APX26127.1"/>
    <property type="molecule type" value="Genomic_DNA"/>
</dbReference>
<geneLocation type="plasmid" evidence="3">
    <name>ptpro5</name>
</geneLocation>
<evidence type="ECO:0000256" key="1">
    <source>
        <dbReference type="SAM" id="MobiDB-lite"/>
    </source>
</evidence>
<sequence length="58" mass="6289">MRRVRALAAWKPYLCLPERSGGDGRPDPVRSTSRSKEGNPDAHLANDAAIGPVELCET</sequence>
<dbReference type="AlphaFoldDB" id="A0A1U7DD74"/>
<dbReference type="KEGG" id="tpro:Ga0080559_TMP151"/>
<feature type="compositionally biased region" description="Basic and acidic residues" evidence="1">
    <location>
        <begin position="20"/>
        <end position="40"/>
    </location>
</feature>
<protein>
    <submittedName>
        <fullName evidence="2">Uncharacterized protein</fullName>
    </submittedName>
</protein>
<evidence type="ECO:0000313" key="2">
    <source>
        <dbReference type="EMBL" id="APX26127.1"/>
    </source>
</evidence>
<feature type="region of interest" description="Disordered" evidence="1">
    <location>
        <begin position="17"/>
        <end position="50"/>
    </location>
</feature>
<evidence type="ECO:0000313" key="3">
    <source>
        <dbReference type="Proteomes" id="UP000186559"/>
    </source>
</evidence>
<dbReference type="Proteomes" id="UP000186559">
    <property type="component" value="Plasmid pTPRO5"/>
</dbReference>
<name>A0A1U7DD74_9RHOB</name>
<keyword evidence="2" id="KW-0614">Plasmid</keyword>
<accession>A0A1U7DD74</accession>
<keyword evidence="3" id="KW-1185">Reference proteome</keyword>